<dbReference type="PANTHER" id="PTHR13903">
    <property type="entry name" value="PIRIN-RELATED"/>
    <property type="match status" value="1"/>
</dbReference>
<protein>
    <submittedName>
        <fullName evidence="2">Uncharacterized protein</fullName>
    </submittedName>
</protein>
<sequence length="81" mass="9320">MLDFLWDLTFIIICVAVLIYTRTPTMYMDFTMRPGSQIHQPSWNAFIYIIDGEGVFGREKSAPVSAHLLTAPCCDRYLLML</sequence>
<reference evidence="2" key="1">
    <citation type="submission" date="2019-03" db="EMBL/GenBank/DDBJ databases">
        <title>WGS assembly of Setaria viridis.</title>
        <authorList>
            <person name="Huang P."/>
            <person name="Jenkins J."/>
            <person name="Grimwood J."/>
            <person name="Barry K."/>
            <person name="Healey A."/>
            <person name="Mamidi S."/>
            <person name="Sreedasyam A."/>
            <person name="Shu S."/>
            <person name="Feldman M."/>
            <person name="Wu J."/>
            <person name="Yu Y."/>
            <person name="Chen C."/>
            <person name="Johnson J."/>
            <person name="Rokhsar D."/>
            <person name="Baxter I."/>
            <person name="Schmutz J."/>
            <person name="Brutnell T."/>
            <person name="Kellogg E."/>
        </authorList>
    </citation>
    <scope>NUCLEOTIDE SEQUENCE [LARGE SCALE GENOMIC DNA]</scope>
</reference>
<dbReference type="Gramene" id="TKW27474">
    <property type="protein sequence ID" value="TKW27474"/>
    <property type="gene ID" value="SEVIR_3G259500v2"/>
</dbReference>
<evidence type="ECO:0000313" key="3">
    <source>
        <dbReference type="Proteomes" id="UP000298652"/>
    </source>
</evidence>
<feature type="transmembrane region" description="Helical" evidence="1">
    <location>
        <begin position="6"/>
        <end position="23"/>
    </location>
</feature>
<keyword evidence="3" id="KW-1185">Reference proteome</keyword>
<dbReference type="CDD" id="cd02247">
    <property type="entry name" value="cupin_pirin_C"/>
    <property type="match status" value="1"/>
</dbReference>
<dbReference type="Proteomes" id="UP000298652">
    <property type="component" value="Chromosome 3"/>
</dbReference>
<keyword evidence="1" id="KW-0812">Transmembrane</keyword>
<dbReference type="InterPro" id="IPR012093">
    <property type="entry name" value="Pirin"/>
</dbReference>
<dbReference type="PANTHER" id="PTHR13903:SF8">
    <property type="entry name" value="PIRIN"/>
    <property type="match status" value="1"/>
</dbReference>
<dbReference type="Gene3D" id="2.60.120.10">
    <property type="entry name" value="Jelly Rolls"/>
    <property type="match status" value="1"/>
</dbReference>
<evidence type="ECO:0000256" key="1">
    <source>
        <dbReference type="SAM" id="Phobius"/>
    </source>
</evidence>
<keyword evidence="1" id="KW-1133">Transmembrane helix</keyword>
<dbReference type="EMBL" id="CM016554">
    <property type="protein sequence ID" value="TKW27474.1"/>
    <property type="molecule type" value="Genomic_DNA"/>
</dbReference>
<gene>
    <name evidence="2" type="ORF">SEVIR_3G259500v2</name>
</gene>
<accession>A0A4U6VGC2</accession>
<dbReference type="AlphaFoldDB" id="A0A4U6VGC2"/>
<name>A0A4U6VGC2_SETVI</name>
<organism evidence="2 3">
    <name type="scientific">Setaria viridis</name>
    <name type="common">Green bristlegrass</name>
    <name type="synonym">Setaria italica subsp. viridis</name>
    <dbReference type="NCBI Taxonomy" id="4556"/>
    <lineage>
        <taxon>Eukaryota</taxon>
        <taxon>Viridiplantae</taxon>
        <taxon>Streptophyta</taxon>
        <taxon>Embryophyta</taxon>
        <taxon>Tracheophyta</taxon>
        <taxon>Spermatophyta</taxon>
        <taxon>Magnoliopsida</taxon>
        <taxon>Liliopsida</taxon>
        <taxon>Poales</taxon>
        <taxon>Poaceae</taxon>
        <taxon>PACMAD clade</taxon>
        <taxon>Panicoideae</taxon>
        <taxon>Panicodae</taxon>
        <taxon>Paniceae</taxon>
        <taxon>Cenchrinae</taxon>
        <taxon>Setaria</taxon>
    </lineage>
</organism>
<keyword evidence="1" id="KW-0472">Membrane</keyword>
<evidence type="ECO:0000313" key="2">
    <source>
        <dbReference type="EMBL" id="TKW27474.1"/>
    </source>
</evidence>
<proteinExistence type="predicted"/>
<dbReference type="InterPro" id="IPR014710">
    <property type="entry name" value="RmlC-like_jellyroll"/>
</dbReference>